<comment type="caution">
    <text evidence="3">The sequence shown here is derived from an EMBL/GenBank/DDBJ whole genome shotgun (WGS) entry which is preliminary data.</text>
</comment>
<reference evidence="3 4" key="1">
    <citation type="journal article" date="2019" name="Environ. Microbiol.">
        <title>An active ?-lactamase is a part of an orchestrated cell wall stress resistance network of Bacillus subtilis and related rhizosphere species.</title>
        <authorList>
            <person name="Bucher T."/>
            <person name="Keren-Paz A."/>
            <person name="Hausser J."/>
            <person name="Olender T."/>
            <person name="Cytryn E."/>
            <person name="Kolodkin-Gal I."/>
        </authorList>
    </citation>
    <scope>NUCLEOTIDE SEQUENCE [LARGE SCALE GENOMIC DNA]</scope>
    <source>
        <strain evidence="3 4">I32</strain>
    </source>
</reference>
<dbReference type="AlphaFoldDB" id="A0A9X9A023"/>
<protein>
    <recommendedName>
        <fullName evidence="2">NADPH--hemoprotein reductase</fullName>
        <ecNumber evidence="2">1.6.2.4</ecNumber>
    </recommendedName>
</protein>
<dbReference type="Proteomes" id="UP000308444">
    <property type="component" value="Unassembled WGS sequence"/>
</dbReference>
<evidence type="ECO:0000256" key="2">
    <source>
        <dbReference type="ARBA" id="ARBA00023797"/>
    </source>
</evidence>
<organism evidence="3 4">
    <name type="scientific">Bacillus cereus</name>
    <dbReference type="NCBI Taxonomy" id="1396"/>
    <lineage>
        <taxon>Bacteria</taxon>
        <taxon>Bacillati</taxon>
        <taxon>Bacillota</taxon>
        <taxon>Bacilli</taxon>
        <taxon>Bacillales</taxon>
        <taxon>Bacillaceae</taxon>
        <taxon>Bacillus</taxon>
        <taxon>Bacillus cereus group</taxon>
    </lineage>
</organism>
<dbReference type="EMBL" id="SZOH01004645">
    <property type="protein sequence ID" value="TKI83882.1"/>
    <property type="molecule type" value="Genomic_DNA"/>
</dbReference>
<dbReference type="GO" id="GO:0050660">
    <property type="term" value="F:flavin adenine dinucleotide binding"/>
    <property type="evidence" value="ECO:0007669"/>
    <property type="project" value="TreeGrafter"/>
</dbReference>
<dbReference type="PANTHER" id="PTHR19384">
    <property type="entry name" value="NITRIC OXIDE SYNTHASE-RELATED"/>
    <property type="match status" value="1"/>
</dbReference>
<evidence type="ECO:0000313" key="3">
    <source>
        <dbReference type="EMBL" id="TKI83882.1"/>
    </source>
</evidence>
<dbReference type="InterPro" id="IPR039261">
    <property type="entry name" value="FNR_nucleotide-bd"/>
</dbReference>
<dbReference type="GO" id="GO:0010181">
    <property type="term" value="F:FMN binding"/>
    <property type="evidence" value="ECO:0007669"/>
    <property type="project" value="TreeGrafter"/>
</dbReference>
<dbReference type="EC" id="1.6.2.4" evidence="2"/>
<dbReference type="SUPFAM" id="SSF52343">
    <property type="entry name" value="Ferredoxin reductase-like, C-terminal NADP-linked domain"/>
    <property type="match status" value="1"/>
</dbReference>
<dbReference type="GO" id="GO:0005829">
    <property type="term" value="C:cytosol"/>
    <property type="evidence" value="ECO:0007669"/>
    <property type="project" value="TreeGrafter"/>
</dbReference>
<gene>
    <name evidence="3" type="ORF">FC695_40925</name>
</gene>
<dbReference type="PANTHER" id="PTHR19384:SF17">
    <property type="entry name" value="NADPH--CYTOCHROME P450 REDUCTASE"/>
    <property type="match status" value="1"/>
</dbReference>
<name>A0A9X9A023_BACCE</name>
<sequence length="66" mass="7450">INLISLLDNGAHLYICGDGSKMAPDVEDTLCQAYQEIHEVSEQEARNWLDRVQDEGRYGKDVWAGI</sequence>
<feature type="non-terminal residue" evidence="3">
    <location>
        <position position="1"/>
    </location>
</feature>
<dbReference type="Gene3D" id="3.40.50.80">
    <property type="entry name" value="Nucleotide-binding domain of ferredoxin-NADP reductase (FNR) module"/>
    <property type="match status" value="1"/>
</dbReference>
<evidence type="ECO:0000256" key="1">
    <source>
        <dbReference type="ARBA" id="ARBA00022630"/>
    </source>
</evidence>
<accession>A0A9X9A023</accession>
<keyword evidence="1" id="KW-0285">Flavoprotein</keyword>
<dbReference type="GO" id="GO:0003958">
    <property type="term" value="F:NADPH-hemoprotein reductase activity"/>
    <property type="evidence" value="ECO:0007669"/>
    <property type="project" value="UniProtKB-EC"/>
</dbReference>
<proteinExistence type="predicted"/>
<evidence type="ECO:0000313" key="4">
    <source>
        <dbReference type="Proteomes" id="UP000308444"/>
    </source>
</evidence>